<evidence type="ECO:0000256" key="11">
    <source>
        <dbReference type="ARBA" id="ARBA00023125"/>
    </source>
</evidence>
<dbReference type="NCBIfam" id="NF004189">
    <property type="entry name" value="PRK05644.1"/>
    <property type="match status" value="1"/>
</dbReference>
<dbReference type="PATRIC" id="fig|186490.8.peg.110"/>
<dbReference type="InterPro" id="IPR011557">
    <property type="entry name" value="GyrB"/>
</dbReference>
<dbReference type="Gene3D" id="3.40.50.670">
    <property type="match status" value="2"/>
</dbReference>
<dbReference type="FunFam" id="3.40.50.670:FF:000007">
    <property type="entry name" value="DNA gyrase subunit B"/>
    <property type="match status" value="1"/>
</dbReference>
<dbReference type="FunFam" id="3.30.565.10:FF:000002">
    <property type="entry name" value="DNA gyrase subunit B"/>
    <property type="match status" value="1"/>
</dbReference>
<dbReference type="HAMAP" id="MF_01898">
    <property type="entry name" value="GyrB"/>
    <property type="match status" value="1"/>
</dbReference>
<dbReference type="InterPro" id="IPR013506">
    <property type="entry name" value="Topo_IIA_bsu_dom2"/>
</dbReference>
<evidence type="ECO:0000256" key="8">
    <source>
        <dbReference type="ARBA" id="ARBA00022840"/>
    </source>
</evidence>
<evidence type="ECO:0000256" key="12">
    <source>
        <dbReference type="ARBA" id="ARBA00023235"/>
    </source>
</evidence>
<dbReference type="NCBIfam" id="NF011501">
    <property type="entry name" value="PRK14939.1"/>
    <property type="match status" value="1"/>
</dbReference>
<dbReference type="InterPro" id="IPR013760">
    <property type="entry name" value="Topo_IIA-like_dom_sf"/>
</dbReference>
<dbReference type="CDD" id="cd03366">
    <property type="entry name" value="TOPRIM_TopoIIA_GyrB"/>
    <property type="match status" value="1"/>
</dbReference>
<dbReference type="InterPro" id="IPR006171">
    <property type="entry name" value="TOPRIM_dom"/>
</dbReference>
<dbReference type="InterPro" id="IPR002288">
    <property type="entry name" value="DNA_gyrase_B_C"/>
</dbReference>
<evidence type="ECO:0000256" key="6">
    <source>
        <dbReference type="ARBA" id="ARBA00022723"/>
    </source>
</evidence>
<keyword evidence="10 13" id="KW-0799">Topoisomerase</keyword>
<dbReference type="PROSITE" id="PS50880">
    <property type="entry name" value="TOPRIM"/>
    <property type="match status" value="1"/>
</dbReference>
<dbReference type="Pfam" id="PF21249">
    <property type="entry name" value="GyrB_hook"/>
    <property type="match status" value="1"/>
</dbReference>
<dbReference type="Gene3D" id="3.30.230.10">
    <property type="match status" value="1"/>
</dbReference>
<dbReference type="CDD" id="cd00822">
    <property type="entry name" value="TopoII_Trans_DNA_gyrase"/>
    <property type="match status" value="1"/>
</dbReference>
<keyword evidence="5 13" id="KW-0963">Cytoplasm</keyword>
<dbReference type="KEGG" id="bcig:AB162_108"/>
<feature type="binding site" evidence="13">
    <location>
        <position position="498"/>
    </location>
    <ligand>
        <name>Mg(2+)</name>
        <dbReference type="ChEBI" id="CHEBI:18420"/>
        <label>2</label>
    </ligand>
</feature>
<comment type="subcellular location">
    <subcellularLocation>
        <location evidence="13">Cytoplasm</location>
    </subcellularLocation>
</comment>
<dbReference type="Pfam" id="PF01751">
    <property type="entry name" value="Toprim"/>
    <property type="match status" value="1"/>
</dbReference>
<dbReference type="NCBIfam" id="TIGR01059">
    <property type="entry name" value="gyrB"/>
    <property type="match status" value="1"/>
</dbReference>
<evidence type="ECO:0000256" key="13">
    <source>
        <dbReference type="HAMAP-Rule" id="MF_01898"/>
    </source>
</evidence>
<dbReference type="InterPro" id="IPR013759">
    <property type="entry name" value="Topo_IIA_B_C"/>
</dbReference>
<feature type="binding site" evidence="13">
    <location>
        <position position="424"/>
    </location>
    <ligand>
        <name>Mg(2+)</name>
        <dbReference type="ChEBI" id="CHEBI:18420"/>
        <label>1</label>
        <note>catalytic</note>
    </ligand>
</feature>
<name>A0A0K2BKI7_9GAMM</name>
<dbReference type="GO" id="GO:0046872">
    <property type="term" value="F:metal ion binding"/>
    <property type="evidence" value="ECO:0007669"/>
    <property type="project" value="UniProtKB-KW"/>
</dbReference>
<organism evidence="15 16">
    <name type="scientific">Candidatus Palibaumannia cicadellinicola</name>
    <dbReference type="NCBI Taxonomy" id="186490"/>
    <lineage>
        <taxon>Bacteria</taxon>
        <taxon>Pseudomonadati</taxon>
        <taxon>Pseudomonadota</taxon>
        <taxon>Gammaproteobacteria</taxon>
        <taxon>Candidatus Palibaumannia</taxon>
    </lineage>
</organism>
<dbReference type="SUPFAM" id="SSF55874">
    <property type="entry name" value="ATPase domain of HSP90 chaperone/DNA topoisomerase II/histidine kinase"/>
    <property type="match status" value="1"/>
</dbReference>
<comment type="miscellaneous">
    <text evidence="13">Few gyrases are as efficient as E.coli at forming negative supercoils. Not all organisms have 2 type II topoisomerases; in organisms with a single type II topoisomerase this enzyme also has to decatenate newly replicated chromosomes.</text>
</comment>
<dbReference type="PANTHER" id="PTHR45866">
    <property type="entry name" value="DNA GYRASE/TOPOISOMERASE SUBUNIT B"/>
    <property type="match status" value="1"/>
</dbReference>
<evidence type="ECO:0000256" key="10">
    <source>
        <dbReference type="ARBA" id="ARBA00023029"/>
    </source>
</evidence>
<dbReference type="InterPro" id="IPR000565">
    <property type="entry name" value="Topo_IIA_B"/>
</dbReference>
<comment type="catalytic activity">
    <reaction evidence="1 13">
        <text>ATP-dependent breakage, passage and rejoining of double-stranded DNA.</text>
        <dbReference type="EC" id="5.6.2.2"/>
    </reaction>
</comment>
<gene>
    <name evidence="13 15" type="primary">gyrB</name>
    <name evidence="15" type="ORF">AB162_108</name>
</gene>
<dbReference type="GO" id="GO:0005737">
    <property type="term" value="C:cytoplasm"/>
    <property type="evidence" value="ECO:0007669"/>
    <property type="project" value="UniProtKB-SubCell"/>
</dbReference>
<accession>A0A0K2BKI7</accession>
<comment type="similarity">
    <text evidence="2 13">Belongs to the type II topoisomerase GyrB family.</text>
</comment>
<dbReference type="CDD" id="cd16928">
    <property type="entry name" value="HATPase_GyrB-like"/>
    <property type="match status" value="1"/>
</dbReference>
<dbReference type="InterPro" id="IPR034160">
    <property type="entry name" value="TOPRIM_GyrB"/>
</dbReference>
<feature type="binding site" evidence="13">
    <location>
        <position position="498"/>
    </location>
    <ligand>
        <name>Mg(2+)</name>
        <dbReference type="ChEBI" id="CHEBI:18420"/>
        <label>1</label>
        <note>catalytic</note>
    </ligand>
</feature>
<reference evidence="15 16" key="1">
    <citation type="submission" date="2015-06" db="EMBL/GenBank/DDBJ databases">
        <title>Lineage-specific patterns of genome deterioration in obligate symbionts.</title>
        <authorList>
            <person name="Bennett G.M."/>
            <person name="McCutcheon J.P."/>
            <person name="McDonald B.R."/>
            <person name="Moran N.A."/>
        </authorList>
    </citation>
    <scope>NUCLEOTIDE SEQUENCE [LARGE SCALE GENOMIC DNA]</scope>
    <source>
        <strain evidence="15 16">B-GSS</strain>
    </source>
</reference>
<dbReference type="InterPro" id="IPR020568">
    <property type="entry name" value="Ribosomal_Su5_D2-typ_SF"/>
</dbReference>
<evidence type="ECO:0000313" key="15">
    <source>
        <dbReference type="EMBL" id="AKZ65727.1"/>
    </source>
</evidence>
<keyword evidence="16" id="KW-1185">Reference proteome</keyword>
<feature type="domain" description="Toprim" evidence="14">
    <location>
        <begin position="418"/>
        <end position="533"/>
    </location>
</feature>
<evidence type="ECO:0000256" key="1">
    <source>
        <dbReference type="ARBA" id="ARBA00000185"/>
    </source>
</evidence>
<dbReference type="FunFam" id="3.40.50.670:FF:000004">
    <property type="entry name" value="DNA gyrase subunit B"/>
    <property type="match status" value="1"/>
</dbReference>
<dbReference type="InterPro" id="IPR036890">
    <property type="entry name" value="HATPase_C_sf"/>
</dbReference>
<dbReference type="GO" id="GO:0003918">
    <property type="term" value="F:DNA topoisomerase type II (double strand cut, ATP-hydrolyzing) activity"/>
    <property type="evidence" value="ECO:0007669"/>
    <property type="project" value="UniProtKB-UniRule"/>
</dbReference>
<dbReference type="Pfam" id="PF00204">
    <property type="entry name" value="DNA_gyraseB"/>
    <property type="match status" value="1"/>
</dbReference>
<dbReference type="OrthoDB" id="9802808at2"/>
<dbReference type="FunFam" id="3.30.230.10:FF:000005">
    <property type="entry name" value="DNA gyrase subunit B"/>
    <property type="match status" value="1"/>
</dbReference>
<dbReference type="SUPFAM" id="SSF56719">
    <property type="entry name" value="Type II DNA topoisomerase"/>
    <property type="match status" value="1"/>
</dbReference>
<comment type="function">
    <text evidence="13">A type II topoisomerase that negatively supercoils closed circular double-stranded (ds) DNA in an ATP-dependent manner to modulate DNA topology and maintain chromosomes in an underwound state. Negative supercoiling favors strand separation, and DNA replication, transcription, recombination and repair, all of which involve strand separation. Also able to catalyze the interconversion of other topological isomers of dsDNA rings, including catenanes and knotted rings. Type II topoisomerases break and join 2 DNA strands simultaneously in an ATP-dependent manner.</text>
</comment>
<evidence type="ECO:0000259" key="14">
    <source>
        <dbReference type="PROSITE" id="PS50880"/>
    </source>
</evidence>
<dbReference type="Pfam" id="PF00986">
    <property type="entry name" value="DNA_gyraseB_C"/>
    <property type="match status" value="1"/>
</dbReference>
<dbReference type="EC" id="5.6.2.2" evidence="3 13"/>
<keyword evidence="11" id="KW-0238">DNA-binding</keyword>
<sequence>MSNYYDSSSIKVLKGLDAVRKRPGMYIGDTDDGTGLHHMVFEVVDNAIDEALAGYCKEILVIIHNDNSISVQDNGRGIPTDLHTEEQISAAELIMTVLHAGGKFDDNSYKVSGGLHGVGISVVNALSEKLELIIKREGKIHQQNYFSGVPQYPLTVIGNTTKTGTTVRFWPNYRIFTKNKEFKYEILAKRLQELSFLNSGLSIILNDQRNNKKEYFHYKGGIKAFIEFLNKNKNPIHPNIFYFSTKKYGIHVEIALQWNESFQENIYCFTNNIPQPNGGTHLAGFRAAMTRTINCYLEKEGYHKKTKVIATGDDAREGLMAVLSLKIKDPKFSSQTKDKLVSSEVKASVESLINELFIEYLLEHPNDAKIIVSKIIDAARAREAARKAREITRRKGALDIAGLPGKLADCQERDPMRSELYLVEGDSAGGSAKQGRNRKNQAILPLKGKILNVEKASVDKMLSSNELATLITALGCGIGRDDFNLNKLRYNTIIIMTDADVDGSHIRTLLLTFFYRHMPEIINKGHVFIAQPPLYKVKKGTKEQYIQNNDALEQYQITLAIKEAKFYSSMQTLSGIKLKNLVIEYYLVQKIIKNIEHRFPRILLKHLMYHPMLKQTDMKNSVIVLNWINLLLQVINKNGIYYTGKVQENSELLLFEPIIFVNTKGIEKYYLLDLDFINSNEYIKLTKLGEKLNNLIKPNTYIERGERRQLVNTFEQAIEWLVKDSLRGLTIQRYKGLGEMNPEQLWETTMDPERRNLLRVTVQDAIAADYIFSTLMGDAVEPRRIFIENNALQVTNIDI</sequence>
<dbReference type="Gene3D" id="3.30.565.10">
    <property type="entry name" value="Histidine kinase-like ATPase, C-terminal domain"/>
    <property type="match status" value="1"/>
</dbReference>
<evidence type="ECO:0000256" key="9">
    <source>
        <dbReference type="ARBA" id="ARBA00022842"/>
    </source>
</evidence>
<evidence type="ECO:0000256" key="7">
    <source>
        <dbReference type="ARBA" id="ARBA00022741"/>
    </source>
</evidence>
<dbReference type="AlphaFoldDB" id="A0A0K2BKI7"/>
<dbReference type="GO" id="GO:0005694">
    <property type="term" value="C:chromosome"/>
    <property type="evidence" value="ECO:0007669"/>
    <property type="project" value="InterPro"/>
</dbReference>
<dbReference type="InterPro" id="IPR001241">
    <property type="entry name" value="Topo_IIA"/>
</dbReference>
<keyword evidence="12 13" id="KW-0413">Isomerase</keyword>
<feature type="binding site" evidence="13">
    <location>
        <position position="500"/>
    </location>
    <ligand>
        <name>Mg(2+)</name>
        <dbReference type="ChEBI" id="CHEBI:18420"/>
        <label>2</label>
    </ligand>
</feature>
<comment type="cofactor">
    <cofactor evidence="13">
        <name>Mg(2+)</name>
        <dbReference type="ChEBI" id="CHEBI:18420"/>
    </cofactor>
    <cofactor evidence="13">
        <name>Mn(2+)</name>
        <dbReference type="ChEBI" id="CHEBI:29035"/>
    </cofactor>
    <cofactor evidence="13">
        <name>Ca(2+)</name>
        <dbReference type="ChEBI" id="CHEBI:29108"/>
    </cofactor>
    <text evidence="13">Binds two Mg(2+) per subunit. The magnesium ions form salt bridges with both the protein and the DNA. Can also accept other divalent metal cations, such as Mn(2+) or Ca(2+).</text>
</comment>
<proteinExistence type="inferred from homology"/>
<keyword evidence="8 13" id="KW-0067">ATP-binding</keyword>
<dbReference type="EMBL" id="CP011787">
    <property type="protein sequence ID" value="AKZ65727.1"/>
    <property type="molecule type" value="Genomic_DNA"/>
</dbReference>
<dbReference type="PANTHER" id="PTHR45866:SF1">
    <property type="entry name" value="DNA GYRASE SUBUNIT B, MITOCHONDRIAL"/>
    <property type="match status" value="1"/>
</dbReference>
<dbReference type="RefSeq" id="WP_053096556.1">
    <property type="nucleotide sequence ID" value="NZ_CP011787.1"/>
</dbReference>
<dbReference type="PROSITE" id="PS00177">
    <property type="entry name" value="TOPOISOMERASE_II"/>
    <property type="match status" value="1"/>
</dbReference>
<dbReference type="SMART" id="SM00433">
    <property type="entry name" value="TOP2c"/>
    <property type="match status" value="1"/>
</dbReference>
<evidence type="ECO:0000256" key="2">
    <source>
        <dbReference type="ARBA" id="ARBA00010708"/>
    </source>
</evidence>
<keyword evidence="6 13" id="KW-0479">Metal-binding</keyword>
<dbReference type="PRINTS" id="PR00418">
    <property type="entry name" value="TPI2FAMILY"/>
</dbReference>
<dbReference type="Pfam" id="PF18053">
    <property type="entry name" value="GyrB_insert"/>
    <property type="match status" value="1"/>
</dbReference>
<dbReference type="GO" id="GO:0005524">
    <property type="term" value="F:ATP binding"/>
    <property type="evidence" value="ECO:0007669"/>
    <property type="project" value="UniProtKB-UniRule"/>
</dbReference>
<evidence type="ECO:0000313" key="16">
    <source>
        <dbReference type="Proteomes" id="UP000056466"/>
    </source>
</evidence>
<dbReference type="GO" id="GO:0006265">
    <property type="term" value="P:DNA topological change"/>
    <property type="evidence" value="ECO:0007669"/>
    <property type="project" value="UniProtKB-UniRule"/>
</dbReference>
<dbReference type="Proteomes" id="UP000056466">
    <property type="component" value="Chromosome"/>
</dbReference>
<feature type="site" description="Interaction with DNA" evidence="13">
    <location>
        <position position="449"/>
    </location>
</feature>
<keyword evidence="9 13" id="KW-0460">Magnesium</keyword>
<dbReference type="InterPro" id="IPR041423">
    <property type="entry name" value="GyrB_insert"/>
</dbReference>
<protein>
    <recommendedName>
        <fullName evidence="4 13">DNA gyrase subunit B</fullName>
        <ecNumber evidence="3 13">5.6.2.2</ecNumber>
    </recommendedName>
</protein>
<feature type="site" description="Interaction with DNA" evidence="13">
    <location>
        <position position="452"/>
    </location>
</feature>
<dbReference type="InterPro" id="IPR018522">
    <property type="entry name" value="TopoIIA_CS"/>
</dbReference>
<evidence type="ECO:0000256" key="3">
    <source>
        <dbReference type="ARBA" id="ARBA00012895"/>
    </source>
</evidence>
<comment type="subunit">
    <text evidence="13">Heterotetramer, composed of two GyrA and two GyrB chains. In the heterotetramer, GyrA contains the active site tyrosine that forms a transient covalent intermediate with DNA, while GyrB binds cofactors and catalyzes ATP hydrolysis.</text>
</comment>
<dbReference type="GO" id="GO:0003677">
    <property type="term" value="F:DNA binding"/>
    <property type="evidence" value="ECO:0007669"/>
    <property type="project" value="UniProtKB-KW"/>
</dbReference>
<evidence type="ECO:0000256" key="5">
    <source>
        <dbReference type="ARBA" id="ARBA00022490"/>
    </source>
</evidence>
<dbReference type="SUPFAM" id="SSF54211">
    <property type="entry name" value="Ribosomal protein S5 domain 2-like"/>
    <property type="match status" value="1"/>
</dbReference>
<dbReference type="GO" id="GO:0006261">
    <property type="term" value="P:DNA-templated DNA replication"/>
    <property type="evidence" value="ECO:0007669"/>
    <property type="project" value="UniProtKB-UniRule"/>
</dbReference>
<dbReference type="SMART" id="SM00387">
    <property type="entry name" value="HATPase_c"/>
    <property type="match status" value="1"/>
</dbReference>
<dbReference type="PRINTS" id="PR01159">
    <property type="entry name" value="DNAGYRASEB"/>
</dbReference>
<dbReference type="Gene3D" id="3.10.20.690">
    <property type="match status" value="1"/>
</dbReference>
<keyword evidence="7 13" id="KW-0547">Nucleotide-binding</keyword>
<dbReference type="Pfam" id="PF02518">
    <property type="entry name" value="HATPase_c"/>
    <property type="match status" value="1"/>
</dbReference>
<evidence type="ECO:0000256" key="4">
    <source>
        <dbReference type="ARBA" id="ARBA00019166"/>
    </source>
</evidence>
<dbReference type="InterPro" id="IPR014721">
    <property type="entry name" value="Ribsml_uS5_D2-typ_fold_subgr"/>
</dbReference>
<dbReference type="InterPro" id="IPR003594">
    <property type="entry name" value="HATPase_dom"/>
</dbReference>
<dbReference type="InterPro" id="IPR049353">
    <property type="entry name" value="GyrB_hook"/>
</dbReference>